<reference evidence="1" key="1">
    <citation type="submission" date="2021-02" db="EMBL/GenBank/DDBJ databases">
        <authorList>
            <person name="Nowell W R."/>
        </authorList>
    </citation>
    <scope>NUCLEOTIDE SEQUENCE</scope>
</reference>
<protein>
    <submittedName>
        <fullName evidence="1">Uncharacterized protein</fullName>
    </submittedName>
</protein>
<proteinExistence type="predicted"/>
<accession>A0A814FL01</accession>
<name>A0A814FL01_ADIRI</name>
<evidence type="ECO:0000313" key="1">
    <source>
        <dbReference type="EMBL" id="CAF0982751.1"/>
    </source>
</evidence>
<gene>
    <name evidence="1" type="ORF">XAT740_LOCUS12271</name>
</gene>
<evidence type="ECO:0000313" key="2">
    <source>
        <dbReference type="Proteomes" id="UP000663828"/>
    </source>
</evidence>
<dbReference type="Proteomes" id="UP000663828">
    <property type="component" value="Unassembled WGS sequence"/>
</dbReference>
<dbReference type="EMBL" id="CAJNOR010000691">
    <property type="protein sequence ID" value="CAF0982751.1"/>
    <property type="molecule type" value="Genomic_DNA"/>
</dbReference>
<organism evidence="1 2">
    <name type="scientific">Adineta ricciae</name>
    <name type="common">Rotifer</name>
    <dbReference type="NCBI Taxonomy" id="249248"/>
    <lineage>
        <taxon>Eukaryota</taxon>
        <taxon>Metazoa</taxon>
        <taxon>Spiralia</taxon>
        <taxon>Gnathifera</taxon>
        <taxon>Rotifera</taxon>
        <taxon>Eurotatoria</taxon>
        <taxon>Bdelloidea</taxon>
        <taxon>Adinetida</taxon>
        <taxon>Adinetidae</taxon>
        <taxon>Adineta</taxon>
    </lineage>
</organism>
<sequence length="327" mass="37967">MSCGKVSEKLWNQYLSKYGDFRQRLNMIRSGHQCLTHFQLSKLKRQSFSIHQRAQYSNSMKTNNNPRVQRQECQSILPAECCRNDQLTALLSLADRKKLERLIQDETFPDNIFAINTQSRPSIEDDVERKESVLPSDSHLETTTVHRSNASRYKQLLDQSRKLDKKNGVTHDSQINESLIDPKINENVPVQNFLAFLHSLDDSNTLDENILTSLFSVDNYLSASIYLPTSIHLFNPVSKTILDSLNNQDILKKIENEVSSDKLKPLRNEQSVATNDSQYTDQDNELNSKLCNTYALKVFKEFLLHRHQSRRLPKLFHDIDQWQKKVT</sequence>
<comment type="caution">
    <text evidence="1">The sequence shown here is derived from an EMBL/GenBank/DDBJ whole genome shotgun (WGS) entry which is preliminary data.</text>
</comment>
<dbReference type="AlphaFoldDB" id="A0A814FL01"/>
<keyword evidence="2" id="KW-1185">Reference proteome</keyword>